<gene>
    <name evidence="1" type="ORF">SDC9_164007</name>
</gene>
<sequence>MDLPREVISFPPDSDTRAYRPLSVSILPTSETSRMKGLDITLPHTMNNTTARRVQTIVLMCVKVISRCIEER</sequence>
<dbReference type="AlphaFoldDB" id="A0A645FSQ6"/>
<reference evidence="1" key="1">
    <citation type="submission" date="2019-08" db="EMBL/GenBank/DDBJ databases">
        <authorList>
            <person name="Kucharzyk K."/>
            <person name="Murdoch R.W."/>
            <person name="Higgins S."/>
            <person name="Loffler F."/>
        </authorList>
    </citation>
    <scope>NUCLEOTIDE SEQUENCE</scope>
</reference>
<proteinExistence type="predicted"/>
<name>A0A645FSQ6_9ZZZZ</name>
<dbReference type="EMBL" id="VSSQ01063654">
    <property type="protein sequence ID" value="MPN16662.1"/>
    <property type="molecule type" value="Genomic_DNA"/>
</dbReference>
<comment type="caution">
    <text evidence="1">The sequence shown here is derived from an EMBL/GenBank/DDBJ whole genome shotgun (WGS) entry which is preliminary data.</text>
</comment>
<organism evidence="1">
    <name type="scientific">bioreactor metagenome</name>
    <dbReference type="NCBI Taxonomy" id="1076179"/>
    <lineage>
        <taxon>unclassified sequences</taxon>
        <taxon>metagenomes</taxon>
        <taxon>ecological metagenomes</taxon>
    </lineage>
</organism>
<protein>
    <submittedName>
        <fullName evidence="1">Uncharacterized protein</fullName>
    </submittedName>
</protein>
<evidence type="ECO:0000313" key="1">
    <source>
        <dbReference type="EMBL" id="MPN16662.1"/>
    </source>
</evidence>
<accession>A0A645FSQ6</accession>